<accession>A0A0G0V1D6</accession>
<keyword evidence="1" id="KW-1133">Transmembrane helix</keyword>
<dbReference type="EMBL" id="LCAN01000004">
    <property type="protein sequence ID" value="KKR94728.1"/>
    <property type="molecule type" value="Genomic_DNA"/>
</dbReference>
<reference evidence="2 3" key="1">
    <citation type="journal article" date="2015" name="Nature">
        <title>rRNA introns, odd ribosomes, and small enigmatic genomes across a large radiation of phyla.</title>
        <authorList>
            <person name="Brown C.T."/>
            <person name="Hug L.A."/>
            <person name="Thomas B.C."/>
            <person name="Sharon I."/>
            <person name="Castelle C.J."/>
            <person name="Singh A."/>
            <person name="Wilkins M.J."/>
            <person name="Williams K.H."/>
            <person name="Banfield J.F."/>
        </authorList>
    </citation>
    <scope>NUCLEOTIDE SEQUENCE [LARGE SCALE GENOMIC DNA]</scope>
</reference>
<comment type="caution">
    <text evidence="2">The sequence shown here is derived from an EMBL/GenBank/DDBJ whole genome shotgun (WGS) entry which is preliminary data.</text>
</comment>
<feature type="transmembrane region" description="Helical" evidence="1">
    <location>
        <begin position="207"/>
        <end position="225"/>
    </location>
</feature>
<sequence>MQTVSAVGPTLSRWGQTLAHNNLLVVIELPYQEHISEIGHGILQTIQDRYDELQPTTLPQIELLLKTLDLPEDSALVLGCVVGDVLYLTGRGNGTVYLYRNNRWAPIFVSDQSISGPLDTHDRVFLCTPALIRSISEETLAELAQPEELNDIKEDIAALLHQSDYADGAACLIVQHSPLETVAIYDSISVPPDEKKPRFGSSPRKKITATVGSILAILLISSLVFGTRQRARVQRAQQLEQVLGAVSTPLDEGSALVDVNPNEARGKLIPVQEKLAEALNAFPEESKEYQEIVSLINRTNELLQKSERKYEITEPALFMDITWIKDGAEGYRMHRSDDTLVFVDREQGALYRTSLEKKNSTIEASDDTFKQAVDIAHASGKTYVLLPDKKIIDEEKQTVTDSFEGTSNPIALEAFNENLYVLDTQSGILKLAKTDSGFGSPRSWFENEVSLDFSDAKDLAIDGSIWVVTNDNILKFTQGVPDSYSLKDGVLTTAKAIYTDADSNFLYVLENDRIVIFDKKGAYQEQYVLSESTEATDLVVLQDKQILLLHKNSVYQVDRKI</sequence>
<organism evidence="2 3">
    <name type="scientific">Candidatus Roizmanbacteria bacterium GW2011_GWA1_41_13</name>
    <dbReference type="NCBI Taxonomy" id="1618474"/>
    <lineage>
        <taxon>Bacteria</taxon>
        <taxon>Candidatus Roizmaniibacteriota</taxon>
    </lineage>
</organism>
<gene>
    <name evidence="2" type="ORF">UU41_C0004G0028</name>
</gene>
<keyword evidence="1" id="KW-0472">Membrane</keyword>
<evidence type="ECO:0000256" key="1">
    <source>
        <dbReference type="SAM" id="Phobius"/>
    </source>
</evidence>
<dbReference type="Proteomes" id="UP000034961">
    <property type="component" value="Unassembled WGS sequence"/>
</dbReference>
<evidence type="ECO:0000313" key="3">
    <source>
        <dbReference type="Proteomes" id="UP000034961"/>
    </source>
</evidence>
<dbReference type="InterPro" id="IPR011042">
    <property type="entry name" value="6-blade_b-propeller_TolB-like"/>
</dbReference>
<name>A0A0G0V1D6_9BACT</name>
<dbReference type="SUPFAM" id="SSF63825">
    <property type="entry name" value="YWTD domain"/>
    <property type="match status" value="1"/>
</dbReference>
<dbReference type="Gene3D" id="2.120.10.30">
    <property type="entry name" value="TolB, C-terminal domain"/>
    <property type="match status" value="1"/>
</dbReference>
<evidence type="ECO:0000313" key="2">
    <source>
        <dbReference type="EMBL" id="KKR94728.1"/>
    </source>
</evidence>
<dbReference type="AlphaFoldDB" id="A0A0G0V1D6"/>
<protein>
    <submittedName>
        <fullName evidence="2">Uncharacterized protein</fullName>
    </submittedName>
</protein>
<proteinExistence type="predicted"/>
<keyword evidence="1" id="KW-0812">Transmembrane</keyword>